<comment type="caution">
    <text evidence="1">The sequence shown here is derived from an EMBL/GenBank/DDBJ whole genome shotgun (WGS) entry which is preliminary data.</text>
</comment>
<reference evidence="1 2" key="1">
    <citation type="journal article" date="2020" name="Cell">
        <title>Large-Scale Comparative Analyses of Tick Genomes Elucidate Their Genetic Diversity and Vector Capacities.</title>
        <authorList>
            <consortium name="Tick Genome and Microbiome Consortium (TIGMIC)"/>
            <person name="Jia N."/>
            <person name="Wang J."/>
            <person name="Shi W."/>
            <person name="Du L."/>
            <person name="Sun Y."/>
            <person name="Zhan W."/>
            <person name="Jiang J.F."/>
            <person name="Wang Q."/>
            <person name="Zhang B."/>
            <person name="Ji P."/>
            <person name="Bell-Sakyi L."/>
            <person name="Cui X.M."/>
            <person name="Yuan T.T."/>
            <person name="Jiang B.G."/>
            <person name="Yang W.F."/>
            <person name="Lam T.T."/>
            <person name="Chang Q.C."/>
            <person name="Ding S.J."/>
            <person name="Wang X.J."/>
            <person name="Zhu J.G."/>
            <person name="Ruan X.D."/>
            <person name="Zhao L."/>
            <person name="Wei J.T."/>
            <person name="Ye R.Z."/>
            <person name="Que T.C."/>
            <person name="Du C.H."/>
            <person name="Zhou Y.H."/>
            <person name="Cheng J.X."/>
            <person name="Dai P.F."/>
            <person name="Guo W.B."/>
            <person name="Han X.H."/>
            <person name="Huang E.J."/>
            <person name="Li L.F."/>
            <person name="Wei W."/>
            <person name="Gao Y.C."/>
            <person name="Liu J.Z."/>
            <person name="Shao H.Z."/>
            <person name="Wang X."/>
            <person name="Wang C.C."/>
            <person name="Yang T.C."/>
            <person name="Huo Q.B."/>
            <person name="Li W."/>
            <person name="Chen H.Y."/>
            <person name="Chen S.E."/>
            <person name="Zhou L.G."/>
            <person name="Ni X.B."/>
            <person name="Tian J.H."/>
            <person name="Sheng Y."/>
            <person name="Liu T."/>
            <person name="Pan Y.S."/>
            <person name="Xia L.Y."/>
            <person name="Li J."/>
            <person name="Zhao F."/>
            <person name="Cao W.C."/>
        </authorList>
    </citation>
    <scope>NUCLEOTIDE SEQUENCE [LARGE SCALE GENOMIC DNA]</scope>
    <source>
        <strain evidence="1">Iper-2018</strain>
    </source>
</reference>
<gene>
    <name evidence="1" type="ORF">HPB47_022033</name>
</gene>
<sequence>MLAEVQGILRVEVEKRVDLQAQWEEMKRESTATVVPMVQGARKQGASSAGTEEVPRTYSEAAQKEKKTAGLVEPNLLPVVNGGGSSVVPEGGGQPSTGRRRVRVEAQPGKYLVDAIAKAAEVLWDSMEAKNLVLIHAGLNDVLNGRSQNLEKQIETGLGKLRAVSERVHVKICTIPRVRGQSLDIERRVIEANRVIT</sequence>
<evidence type="ECO:0000313" key="1">
    <source>
        <dbReference type="EMBL" id="KAG0431172.1"/>
    </source>
</evidence>
<accession>A0AC60QAW6</accession>
<keyword evidence="2" id="KW-1185">Reference proteome</keyword>
<proteinExistence type="predicted"/>
<protein>
    <submittedName>
        <fullName evidence="1">Uncharacterized protein</fullName>
    </submittedName>
</protein>
<dbReference type="EMBL" id="JABSTQ010009250">
    <property type="protein sequence ID" value="KAG0431172.1"/>
    <property type="molecule type" value="Genomic_DNA"/>
</dbReference>
<evidence type="ECO:0000313" key="2">
    <source>
        <dbReference type="Proteomes" id="UP000805193"/>
    </source>
</evidence>
<dbReference type="Proteomes" id="UP000805193">
    <property type="component" value="Unassembled WGS sequence"/>
</dbReference>
<name>A0AC60QAW6_IXOPE</name>
<organism evidence="1 2">
    <name type="scientific">Ixodes persulcatus</name>
    <name type="common">Taiga tick</name>
    <dbReference type="NCBI Taxonomy" id="34615"/>
    <lineage>
        <taxon>Eukaryota</taxon>
        <taxon>Metazoa</taxon>
        <taxon>Ecdysozoa</taxon>
        <taxon>Arthropoda</taxon>
        <taxon>Chelicerata</taxon>
        <taxon>Arachnida</taxon>
        <taxon>Acari</taxon>
        <taxon>Parasitiformes</taxon>
        <taxon>Ixodida</taxon>
        <taxon>Ixodoidea</taxon>
        <taxon>Ixodidae</taxon>
        <taxon>Ixodinae</taxon>
        <taxon>Ixodes</taxon>
    </lineage>
</organism>